<evidence type="ECO:0008006" key="4">
    <source>
        <dbReference type="Google" id="ProtNLM"/>
    </source>
</evidence>
<dbReference type="EMBL" id="NRRL01000006">
    <property type="protein sequence ID" value="MBK1667313.1"/>
    <property type="molecule type" value="Genomic_DNA"/>
</dbReference>
<gene>
    <name evidence="2" type="ORF">CKO28_04600</name>
</gene>
<reference evidence="2 3" key="1">
    <citation type="journal article" date="2020" name="Microorganisms">
        <title>Osmotic Adaptation and Compatible Solute Biosynthesis of Phototrophic Bacteria as Revealed from Genome Analyses.</title>
        <authorList>
            <person name="Imhoff J.F."/>
            <person name="Rahn T."/>
            <person name="Kunzel S."/>
            <person name="Keller A."/>
            <person name="Neulinger S.C."/>
        </authorList>
    </citation>
    <scope>NUCLEOTIDE SEQUENCE [LARGE SCALE GENOMIC DNA]</scope>
    <source>
        <strain evidence="2 3">DSM 9895</strain>
    </source>
</reference>
<sequence length="62" mass="6591">MEAWPLIFLLAPIAGAIIAMVGYTATQDQGAADTSEAGDSSIWGFLSYTGFDDNSQDHSLHD</sequence>
<evidence type="ECO:0000313" key="3">
    <source>
        <dbReference type="Proteomes" id="UP001296873"/>
    </source>
</evidence>
<keyword evidence="1" id="KW-1133">Transmembrane helix</keyword>
<accession>A0ABS1DC51</accession>
<name>A0ABS1DC51_9PROT</name>
<comment type="caution">
    <text evidence="2">The sequence shown here is derived from an EMBL/GenBank/DDBJ whole genome shotgun (WGS) entry which is preliminary data.</text>
</comment>
<keyword evidence="3" id="KW-1185">Reference proteome</keyword>
<keyword evidence="1" id="KW-0472">Membrane</keyword>
<organism evidence="2 3">
    <name type="scientific">Rhodovibrio sodomensis</name>
    <dbReference type="NCBI Taxonomy" id="1088"/>
    <lineage>
        <taxon>Bacteria</taxon>
        <taxon>Pseudomonadati</taxon>
        <taxon>Pseudomonadota</taxon>
        <taxon>Alphaproteobacteria</taxon>
        <taxon>Rhodospirillales</taxon>
        <taxon>Rhodovibrionaceae</taxon>
        <taxon>Rhodovibrio</taxon>
    </lineage>
</organism>
<proteinExistence type="predicted"/>
<evidence type="ECO:0000256" key="1">
    <source>
        <dbReference type="SAM" id="Phobius"/>
    </source>
</evidence>
<dbReference type="Proteomes" id="UP001296873">
    <property type="component" value="Unassembled WGS sequence"/>
</dbReference>
<dbReference type="RefSeq" id="WP_200339383.1">
    <property type="nucleotide sequence ID" value="NZ_NRRL01000006.1"/>
</dbReference>
<feature type="transmembrane region" description="Helical" evidence="1">
    <location>
        <begin position="6"/>
        <end position="25"/>
    </location>
</feature>
<protein>
    <recommendedName>
        <fullName evidence="4">Cbb3-type cytochrome oxidase assembly protein CcoS</fullName>
    </recommendedName>
</protein>
<keyword evidence="1" id="KW-0812">Transmembrane</keyword>
<evidence type="ECO:0000313" key="2">
    <source>
        <dbReference type="EMBL" id="MBK1667313.1"/>
    </source>
</evidence>